<keyword evidence="6" id="KW-1133">Transmembrane helix</keyword>
<feature type="compositionally biased region" description="Low complexity" evidence="11">
    <location>
        <begin position="57"/>
        <end position="68"/>
    </location>
</feature>
<dbReference type="GO" id="GO:0046872">
    <property type="term" value="F:metal ion binding"/>
    <property type="evidence" value="ECO:0007669"/>
    <property type="project" value="UniProtKB-KW"/>
</dbReference>
<evidence type="ECO:0000313" key="13">
    <source>
        <dbReference type="EMBL" id="OTF97603.1"/>
    </source>
</evidence>
<keyword evidence="9" id="KW-0411">Iron-sulfur</keyword>
<gene>
    <name evidence="13" type="ORF">HannXRQ_Chr14g0436441</name>
</gene>
<keyword evidence="5" id="KW-0809">Transit peptide</keyword>
<evidence type="ECO:0000256" key="2">
    <source>
        <dbReference type="ARBA" id="ARBA00022692"/>
    </source>
</evidence>
<proteinExistence type="predicted"/>
<evidence type="ECO:0000256" key="3">
    <source>
        <dbReference type="ARBA" id="ARBA00022714"/>
    </source>
</evidence>
<dbReference type="InterPro" id="IPR050584">
    <property type="entry name" value="Cholesterol_7-desaturase"/>
</dbReference>
<dbReference type="InParanoid" id="A0A251SFU4"/>
<dbReference type="EMBL" id="CM007903">
    <property type="protein sequence ID" value="OTF97603.1"/>
    <property type="molecule type" value="Genomic_DNA"/>
</dbReference>
<dbReference type="GO" id="GO:0051537">
    <property type="term" value="F:2 iron, 2 sulfur cluster binding"/>
    <property type="evidence" value="ECO:0007669"/>
    <property type="project" value="UniProtKB-KW"/>
</dbReference>
<evidence type="ECO:0000256" key="4">
    <source>
        <dbReference type="ARBA" id="ARBA00022723"/>
    </source>
</evidence>
<evidence type="ECO:0000256" key="10">
    <source>
        <dbReference type="ARBA" id="ARBA00023136"/>
    </source>
</evidence>
<dbReference type="PANTHER" id="PTHR21266">
    <property type="entry name" value="IRON-SULFUR DOMAIN CONTAINING PROTEIN"/>
    <property type="match status" value="1"/>
</dbReference>
<sequence length="483" mass="55896">MEALRTVSTVAPPSSPIRAHLSKPIFSLSFSQKKPKSLLTNLTQLPKSKFTKLHVNSPSISTKPTSSPEPEEETGSLDQGERFDWFSHWYPVVPVCDLDKSVPRGIKVVGLDIVVWWDKNDNEWKVFDDRCPHRLAPLSEGRIDQWGRLQCVYHGWCFSGSDRVQKARLQTLKTEFEMLKMKEEDTIDSFTARLNSIVTRASSLGSTFDQPTLVRKLLSSVPRRFVQIVATIEQFADLETTTLDETIGRLKAYEERTGLMDENLVYNQEKLMYTRRDKNYGRGRRFGKNGQGRFNSSQDKWRDGKFKQEDDDEDSSHDAYKNRSNQRKFGKDLSKIKCYNCQKFVQILQHPEVFGSVPSATRPYSGLALFTWDLLSNNYYDFSDKLIKIYLQVHSFPKACVAVYPSTVQYGILWFWPNTDAKYRDILTKKKPPYVAELEDPSFSFQTFNRDIPYGYEFLIENLMDLSHVPYAHHGLLKTPEPR</sequence>
<keyword evidence="14" id="KW-1185">Reference proteome</keyword>
<keyword evidence="4" id="KW-0479">Metal-binding</keyword>
<evidence type="ECO:0000256" key="9">
    <source>
        <dbReference type="ARBA" id="ARBA00023014"/>
    </source>
</evidence>
<dbReference type="PANTHER" id="PTHR21266:SF32">
    <property type="entry name" value="CHOLESTEROL 7-DESATURASE NVD"/>
    <property type="match status" value="1"/>
</dbReference>
<dbReference type="AlphaFoldDB" id="A0A251SFU4"/>
<dbReference type="InterPro" id="IPR036922">
    <property type="entry name" value="Rieske_2Fe-2S_sf"/>
</dbReference>
<evidence type="ECO:0000313" key="14">
    <source>
        <dbReference type="Proteomes" id="UP000215914"/>
    </source>
</evidence>
<evidence type="ECO:0000256" key="11">
    <source>
        <dbReference type="SAM" id="MobiDB-lite"/>
    </source>
</evidence>
<keyword evidence="10" id="KW-0472">Membrane</keyword>
<feature type="domain" description="Rieske" evidence="12">
    <location>
        <begin position="90"/>
        <end position="159"/>
    </location>
</feature>
<evidence type="ECO:0000256" key="6">
    <source>
        <dbReference type="ARBA" id="ARBA00022989"/>
    </source>
</evidence>
<evidence type="ECO:0000256" key="5">
    <source>
        <dbReference type="ARBA" id="ARBA00022946"/>
    </source>
</evidence>
<dbReference type="Proteomes" id="UP000215914">
    <property type="component" value="Chromosome 14"/>
</dbReference>
<dbReference type="Gene3D" id="3.90.380.10">
    <property type="entry name" value="Naphthalene 1,2-dioxygenase Alpha Subunit, Chain A, domain 1"/>
    <property type="match status" value="1"/>
</dbReference>
<dbReference type="InterPro" id="IPR017941">
    <property type="entry name" value="Rieske_2Fe-2S"/>
</dbReference>
<dbReference type="Pfam" id="PF00355">
    <property type="entry name" value="Rieske"/>
    <property type="match status" value="1"/>
</dbReference>
<evidence type="ECO:0000256" key="1">
    <source>
        <dbReference type="ARBA" id="ARBA00004370"/>
    </source>
</evidence>
<keyword evidence="7" id="KW-0560">Oxidoreductase</keyword>
<evidence type="ECO:0000256" key="8">
    <source>
        <dbReference type="ARBA" id="ARBA00023004"/>
    </source>
</evidence>
<organism evidence="13 14">
    <name type="scientific">Helianthus annuus</name>
    <name type="common">Common sunflower</name>
    <dbReference type="NCBI Taxonomy" id="4232"/>
    <lineage>
        <taxon>Eukaryota</taxon>
        <taxon>Viridiplantae</taxon>
        <taxon>Streptophyta</taxon>
        <taxon>Embryophyta</taxon>
        <taxon>Tracheophyta</taxon>
        <taxon>Spermatophyta</taxon>
        <taxon>Magnoliopsida</taxon>
        <taxon>eudicotyledons</taxon>
        <taxon>Gunneridae</taxon>
        <taxon>Pentapetalae</taxon>
        <taxon>asterids</taxon>
        <taxon>campanulids</taxon>
        <taxon>Asterales</taxon>
        <taxon>Asteraceae</taxon>
        <taxon>Asteroideae</taxon>
        <taxon>Heliantheae alliance</taxon>
        <taxon>Heliantheae</taxon>
        <taxon>Helianthus</taxon>
    </lineage>
</organism>
<dbReference type="GO" id="GO:0016020">
    <property type="term" value="C:membrane"/>
    <property type="evidence" value="ECO:0007669"/>
    <property type="project" value="UniProtKB-SubCell"/>
</dbReference>
<keyword evidence="8" id="KW-0408">Iron</keyword>
<feature type="region of interest" description="Disordered" evidence="11">
    <location>
        <begin position="282"/>
        <end position="323"/>
    </location>
</feature>
<dbReference type="SUPFAM" id="SSF50022">
    <property type="entry name" value="ISP domain"/>
    <property type="match status" value="1"/>
</dbReference>
<feature type="compositionally biased region" description="Basic and acidic residues" evidence="11">
    <location>
        <begin position="299"/>
        <end position="308"/>
    </location>
</feature>
<keyword evidence="3" id="KW-0001">2Fe-2S</keyword>
<protein>
    <submittedName>
        <fullName evidence="13">Putative rieske [2Fe-2S] iron-sulfur domain-containing protein</fullName>
    </submittedName>
</protein>
<keyword evidence="2" id="KW-0812">Transmembrane</keyword>
<reference evidence="14" key="1">
    <citation type="journal article" date="2017" name="Nature">
        <title>The sunflower genome provides insights into oil metabolism, flowering and Asterid evolution.</title>
        <authorList>
            <person name="Badouin H."/>
            <person name="Gouzy J."/>
            <person name="Grassa C.J."/>
            <person name="Murat F."/>
            <person name="Staton S.E."/>
            <person name="Cottret L."/>
            <person name="Lelandais-Briere C."/>
            <person name="Owens G.L."/>
            <person name="Carrere S."/>
            <person name="Mayjonade B."/>
            <person name="Legrand L."/>
            <person name="Gill N."/>
            <person name="Kane N.C."/>
            <person name="Bowers J.E."/>
            <person name="Hubner S."/>
            <person name="Bellec A."/>
            <person name="Berard A."/>
            <person name="Berges H."/>
            <person name="Blanchet N."/>
            <person name="Boniface M.C."/>
            <person name="Brunel D."/>
            <person name="Catrice O."/>
            <person name="Chaidir N."/>
            <person name="Claudel C."/>
            <person name="Donnadieu C."/>
            <person name="Faraut T."/>
            <person name="Fievet G."/>
            <person name="Helmstetter N."/>
            <person name="King M."/>
            <person name="Knapp S.J."/>
            <person name="Lai Z."/>
            <person name="Le Paslier M.C."/>
            <person name="Lippi Y."/>
            <person name="Lorenzon L."/>
            <person name="Mandel J.R."/>
            <person name="Marage G."/>
            <person name="Marchand G."/>
            <person name="Marquand E."/>
            <person name="Bret-Mestries E."/>
            <person name="Morien E."/>
            <person name="Nambeesan S."/>
            <person name="Nguyen T."/>
            <person name="Pegot-Espagnet P."/>
            <person name="Pouilly N."/>
            <person name="Raftis F."/>
            <person name="Sallet E."/>
            <person name="Schiex T."/>
            <person name="Thomas J."/>
            <person name="Vandecasteele C."/>
            <person name="Vares D."/>
            <person name="Vear F."/>
            <person name="Vautrin S."/>
            <person name="Crespi M."/>
            <person name="Mangin B."/>
            <person name="Burke J.M."/>
            <person name="Salse J."/>
            <person name="Munos S."/>
            <person name="Vincourt P."/>
            <person name="Rieseberg L.H."/>
            <person name="Langlade N.B."/>
        </authorList>
    </citation>
    <scope>NUCLEOTIDE SEQUENCE [LARGE SCALE GENOMIC DNA]</scope>
    <source>
        <strain evidence="14">cv. SF193</strain>
    </source>
</reference>
<comment type="subcellular location">
    <subcellularLocation>
        <location evidence="1">Membrane</location>
    </subcellularLocation>
</comment>
<dbReference type="Gene3D" id="2.102.10.10">
    <property type="entry name" value="Rieske [2Fe-2S] iron-sulphur domain"/>
    <property type="match status" value="1"/>
</dbReference>
<evidence type="ECO:0000256" key="7">
    <source>
        <dbReference type="ARBA" id="ARBA00023002"/>
    </source>
</evidence>
<dbReference type="GO" id="GO:0005737">
    <property type="term" value="C:cytoplasm"/>
    <property type="evidence" value="ECO:0000318"/>
    <property type="project" value="GO_Central"/>
</dbReference>
<dbReference type="STRING" id="4232.A0A251SFU4"/>
<accession>A0A251SFU4</accession>
<feature type="region of interest" description="Disordered" evidence="11">
    <location>
        <begin position="55"/>
        <end position="77"/>
    </location>
</feature>
<dbReference type="SUPFAM" id="SSF55961">
    <property type="entry name" value="Bet v1-like"/>
    <property type="match status" value="1"/>
</dbReference>
<dbReference type="GO" id="GO:0016491">
    <property type="term" value="F:oxidoreductase activity"/>
    <property type="evidence" value="ECO:0000318"/>
    <property type="project" value="GO_Central"/>
</dbReference>
<dbReference type="PROSITE" id="PS51296">
    <property type="entry name" value="RIESKE"/>
    <property type="match status" value="1"/>
</dbReference>
<evidence type="ECO:0000259" key="12">
    <source>
        <dbReference type="PROSITE" id="PS51296"/>
    </source>
</evidence>
<name>A0A251SFU4_HELAN</name>